<dbReference type="InterPro" id="IPR050288">
    <property type="entry name" value="Cellulose_deg_GH3"/>
</dbReference>
<dbReference type="GO" id="GO:0005975">
    <property type="term" value="P:carbohydrate metabolic process"/>
    <property type="evidence" value="ECO:0007669"/>
    <property type="project" value="InterPro"/>
</dbReference>
<comment type="similarity">
    <text evidence="1">Belongs to the glycosyl hydrolase 3 family.</text>
</comment>
<accession>A0A841RB97</accession>
<dbReference type="InterPro" id="IPR036881">
    <property type="entry name" value="Glyco_hydro_3_C_sf"/>
</dbReference>
<dbReference type="InterPro" id="IPR026891">
    <property type="entry name" value="Fn3-like"/>
</dbReference>
<dbReference type="InterPro" id="IPR017853">
    <property type="entry name" value="GH"/>
</dbReference>
<evidence type="ECO:0000313" key="5">
    <source>
        <dbReference type="Proteomes" id="UP000587760"/>
    </source>
</evidence>
<proteinExistence type="inferred from homology"/>
<evidence type="ECO:0000256" key="2">
    <source>
        <dbReference type="ARBA" id="ARBA00022801"/>
    </source>
</evidence>
<dbReference type="RefSeq" id="WP_184747474.1">
    <property type="nucleotide sequence ID" value="NZ_JACHGJ010000005.1"/>
</dbReference>
<dbReference type="EMBL" id="JACHGJ010000005">
    <property type="protein sequence ID" value="MBB6481235.1"/>
    <property type="molecule type" value="Genomic_DNA"/>
</dbReference>
<dbReference type="Pfam" id="PF00933">
    <property type="entry name" value="Glyco_hydro_3"/>
    <property type="match status" value="1"/>
</dbReference>
<dbReference type="EC" id="3.2.1.21" evidence="4"/>
<keyword evidence="2 4" id="KW-0378">Hydrolase</keyword>
<protein>
    <submittedName>
        <fullName evidence="4">Beta-glucosidase</fullName>
        <ecNumber evidence="4">3.2.1.21</ecNumber>
    </submittedName>
</protein>
<keyword evidence="5" id="KW-1185">Reference proteome</keyword>
<keyword evidence="4" id="KW-0326">Glycosidase</keyword>
<dbReference type="InterPro" id="IPR036962">
    <property type="entry name" value="Glyco_hydro_3_N_sf"/>
</dbReference>
<dbReference type="SUPFAM" id="SSF51445">
    <property type="entry name" value="(Trans)glycosidases"/>
    <property type="match status" value="1"/>
</dbReference>
<reference evidence="4 5" key="1">
    <citation type="submission" date="2020-08" db="EMBL/GenBank/DDBJ databases">
        <title>Genomic Encyclopedia of Type Strains, Phase IV (KMG-IV): sequencing the most valuable type-strain genomes for metagenomic binning, comparative biology and taxonomic classification.</title>
        <authorList>
            <person name="Goeker M."/>
        </authorList>
    </citation>
    <scope>NUCLEOTIDE SEQUENCE [LARGE SCALE GENOMIC DNA]</scope>
    <source>
        <strain evidence="4 5">DSM 2461</strain>
    </source>
</reference>
<organism evidence="4 5">
    <name type="scientific">Spirochaeta isovalerica</name>
    <dbReference type="NCBI Taxonomy" id="150"/>
    <lineage>
        <taxon>Bacteria</taxon>
        <taxon>Pseudomonadati</taxon>
        <taxon>Spirochaetota</taxon>
        <taxon>Spirochaetia</taxon>
        <taxon>Spirochaetales</taxon>
        <taxon>Spirochaetaceae</taxon>
        <taxon>Spirochaeta</taxon>
    </lineage>
</organism>
<evidence type="ECO:0000259" key="3">
    <source>
        <dbReference type="SMART" id="SM01217"/>
    </source>
</evidence>
<feature type="domain" description="Fibronectin type III-like" evidence="3">
    <location>
        <begin position="312"/>
        <end position="388"/>
    </location>
</feature>
<dbReference type="Gene3D" id="2.60.40.10">
    <property type="entry name" value="Immunoglobulins"/>
    <property type="match status" value="1"/>
</dbReference>
<name>A0A841RB97_9SPIO</name>
<dbReference type="InterPro" id="IPR002772">
    <property type="entry name" value="Glyco_hydro_3_C"/>
</dbReference>
<dbReference type="PANTHER" id="PTHR42715:SF10">
    <property type="entry name" value="BETA-GLUCOSIDASE"/>
    <property type="match status" value="1"/>
</dbReference>
<dbReference type="AlphaFoldDB" id="A0A841RB97"/>
<dbReference type="SUPFAM" id="SSF52279">
    <property type="entry name" value="Beta-D-glucan exohydrolase, C-terminal domain"/>
    <property type="match status" value="1"/>
</dbReference>
<dbReference type="Pfam" id="PF01915">
    <property type="entry name" value="Glyco_hydro_3_C"/>
    <property type="match status" value="1"/>
</dbReference>
<dbReference type="PANTHER" id="PTHR42715">
    <property type="entry name" value="BETA-GLUCOSIDASE"/>
    <property type="match status" value="1"/>
</dbReference>
<comment type="caution">
    <text evidence="4">The sequence shown here is derived from an EMBL/GenBank/DDBJ whole genome shotgun (WGS) entry which is preliminary data.</text>
</comment>
<dbReference type="PRINTS" id="PR00133">
    <property type="entry name" value="GLHYDRLASE3"/>
</dbReference>
<dbReference type="GO" id="GO:0008422">
    <property type="term" value="F:beta-glucosidase activity"/>
    <property type="evidence" value="ECO:0007669"/>
    <property type="project" value="UniProtKB-EC"/>
</dbReference>
<evidence type="ECO:0000256" key="1">
    <source>
        <dbReference type="ARBA" id="ARBA00005336"/>
    </source>
</evidence>
<sequence>MRDYIKLDQEKYAALARQAAAEGCVLLKNDKATLPVRKGESIALFGRSMFHYYKSGLGSGGLVNTRYTIGLLDALKEHDEISTNESVLDAYENWLIDNPYDEGQGWGKVPWSQAEMPLHEELVRKAAEESDLALIVIGRTGGEDQDSKDEAGSYRLTELEEQMIATVCRYFPRSVVILNTGNIIDMSWLEKSDPSAVLAAWQGGQEGGHGVVDILTGDINPCGRLTDTIALKADDYPSTKNFGDLKTNIYEEDIYVGYRYFETFAKEKVLYPFGFGLSYTDFTIEAELTAIKSESISVEATIINRGYSAGKEIVQVYSEAPQGKLGKPVRVLVAYGKTEVLKPGESASITLDIPKTRLASYDDSGVTGSKSSFILEAGRYNIYAGSDVRQALKVGSFEQDFTVIETLEEACAPVTFFNRLKPVQREEGFFAEGRQPVPLRTVDLQKRIDDRSPEEIAFTGDRGISFGEVYEGKTSLDDFIAQLSDEEMACLTRGEGMSSPKATPGVAAAFGGLTDSLADRGIPVGCCADGPSGIRMDCGTKAFSLPNGTALGCTFNDDLVRDLFVMLGRELRKNRIETILGPGINIHRNPLNGRNFEYISEDPLLTGKIAAAQLLGMAESNVTGTIKHFVANNQEAGRSSSDSVVSERALREIYLKGFEIAVKEGGAYSVMTTYGALNGIWTAGNYDLCTTVLRDQWGFHGIAMTDWWAQMNFEGEEPSRNNTAAMIRAQNDLYMCVGDSATNAGNDNTLEMLEKGVLKRAHLQRSARNILKFLLGSLAMEHKSGRISDQELKEMKADEDQVADRENLTFYRINAEGTDIDGSSMNTSGGSEELFGITVRTFGMYDLKVRYKSDLNVLAQVSVSVFMDNQLIGTLALQGTEGEWKEQTLHMGMIFGTNHFIKLFFPQTGLDLESLTFKLEREFNPLG</sequence>
<dbReference type="Gene3D" id="3.20.20.300">
    <property type="entry name" value="Glycoside hydrolase, family 3, N-terminal domain"/>
    <property type="match status" value="1"/>
</dbReference>
<evidence type="ECO:0000313" key="4">
    <source>
        <dbReference type="EMBL" id="MBB6481235.1"/>
    </source>
</evidence>
<dbReference type="Gene3D" id="3.40.50.1700">
    <property type="entry name" value="Glycoside hydrolase family 3 C-terminal domain"/>
    <property type="match status" value="1"/>
</dbReference>
<dbReference type="Proteomes" id="UP000587760">
    <property type="component" value="Unassembled WGS sequence"/>
</dbReference>
<gene>
    <name evidence="4" type="ORF">HNR50_002908</name>
</gene>
<dbReference type="SMART" id="SM01217">
    <property type="entry name" value="Fn3_like"/>
    <property type="match status" value="1"/>
</dbReference>
<dbReference type="InterPro" id="IPR013783">
    <property type="entry name" value="Ig-like_fold"/>
</dbReference>
<dbReference type="Pfam" id="PF14310">
    <property type="entry name" value="Fn3-like"/>
    <property type="match status" value="1"/>
</dbReference>
<dbReference type="InterPro" id="IPR001764">
    <property type="entry name" value="Glyco_hydro_3_N"/>
</dbReference>